<keyword evidence="4" id="KW-0805">Transcription regulation</keyword>
<evidence type="ECO:0000256" key="6">
    <source>
        <dbReference type="ARBA" id="ARBA00023163"/>
    </source>
</evidence>
<organism evidence="9 10">
    <name type="scientific">Amborella trichopoda</name>
    <dbReference type="NCBI Taxonomy" id="13333"/>
    <lineage>
        <taxon>Eukaryota</taxon>
        <taxon>Viridiplantae</taxon>
        <taxon>Streptophyta</taxon>
        <taxon>Embryophyta</taxon>
        <taxon>Tracheophyta</taxon>
        <taxon>Spermatophyta</taxon>
        <taxon>Magnoliopsida</taxon>
        <taxon>Amborellales</taxon>
        <taxon>Amborellaceae</taxon>
        <taxon>Amborella</taxon>
    </lineage>
</organism>
<sequence length="209" mass="22840">MEQEIGDAAYILGSPSLFLQDPEEKSRYKKAPLECPGGDSFDTNMSQPRHSCRTCCRSLTNGGTLRNVQLGGNSCKRNRPAEMTTNTTSAHIETIFSQPAPTIHSIAPSSGFGSSCYAFEQVNGYDGSRDQQFMGSESLSHAVNFVGEFGSSFAKHCLPQLGAGLNEMMQHELTSGWCGERVLAWFDEGVMERGPSPDFGSLTHYFTYP</sequence>
<protein>
    <recommendedName>
        <fullName evidence="8">Dof-type domain-containing protein</fullName>
    </recommendedName>
</protein>
<keyword evidence="3" id="KW-0862">Zinc</keyword>
<keyword evidence="7" id="KW-0539">Nucleus</keyword>
<keyword evidence="6" id="KW-0804">Transcription</keyword>
<keyword evidence="5" id="KW-0238">DNA-binding</keyword>
<name>W1PSZ9_AMBTC</name>
<feature type="domain" description="Dof-type" evidence="8">
    <location>
        <begin position="43"/>
        <end position="78"/>
    </location>
</feature>
<dbReference type="EMBL" id="KI392724">
    <property type="protein sequence ID" value="ERN10979.1"/>
    <property type="molecule type" value="Genomic_DNA"/>
</dbReference>
<evidence type="ECO:0000256" key="4">
    <source>
        <dbReference type="ARBA" id="ARBA00023015"/>
    </source>
</evidence>
<evidence type="ECO:0000256" key="2">
    <source>
        <dbReference type="ARBA" id="ARBA00022771"/>
    </source>
</evidence>
<gene>
    <name evidence="9" type="ORF">AMTR_s00160p00054480</name>
</gene>
<dbReference type="GO" id="GO:0003700">
    <property type="term" value="F:DNA-binding transcription factor activity"/>
    <property type="evidence" value="ECO:0007669"/>
    <property type="project" value="InterPro"/>
</dbReference>
<evidence type="ECO:0000313" key="9">
    <source>
        <dbReference type="EMBL" id="ERN10979.1"/>
    </source>
</evidence>
<evidence type="ECO:0000313" key="10">
    <source>
        <dbReference type="Proteomes" id="UP000017836"/>
    </source>
</evidence>
<reference evidence="10" key="1">
    <citation type="journal article" date="2013" name="Science">
        <title>The Amborella genome and the evolution of flowering plants.</title>
        <authorList>
            <consortium name="Amborella Genome Project"/>
        </authorList>
    </citation>
    <scope>NUCLEOTIDE SEQUENCE [LARGE SCALE GENOMIC DNA]</scope>
</reference>
<keyword evidence="2" id="KW-0863">Zinc-finger</keyword>
<dbReference type="GO" id="GO:0003677">
    <property type="term" value="F:DNA binding"/>
    <property type="evidence" value="ECO:0007669"/>
    <property type="project" value="UniProtKB-KW"/>
</dbReference>
<dbReference type="PANTHER" id="PTHR31992:SF141">
    <property type="entry name" value="DOF ZINC FINGER PROTEIN DOF1.4"/>
    <property type="match status" value="1"/>
</dbReference>
<dbReference type="Pfam" id="PF02701">
    <property type="entry name" value="Zn_ribbon_Dof"/>
    <property type="match status" value="1"/>
</dbReference>
<dbReference type="AlphaFoldDB" id="W1PSZ9"/>
<keyword evidence="10" id="KW-1185">Reference proteome</keyword>
<evidence type="ECO:0000256" key="1">
    <source>
        <dbReference type="ARBA" id="ARBA00022723"/>
    </source>
</evidence>
<dbReference type="Proteomes" id="UP000017836">
    <property type="component" value="Unassembled WGS sequence"/>
</dbReference>
<proteinExistence type="predicted"/>
<dbReference type="Gramene" id="ERN10979">
    <property type="protein sequence ID" value="ERN10979"/>
    <property type="gene ID" value="AMTR_s00160p00054480"/>
</dbReference>
<accession>W1PSZ9</accession>
<evidence type="ECO:0000256" key="3">
    <source>
        <dbReference type="ARBA" id="ARBA00022833"/>
    </source>
</evidence>
<dbReference type="InterPro" id="IPR003851">
    <property type="entry name" value="Znf_Dof"/>
</dbReference>
<dbReference type="InterPro" id="IPR045174">
    <property type="entry name" value="Dof"/>
</dbReference>
<dbReference type="GO" id="GO:0008270">
    <property type="term" value="F:zinc ion binding"/>
    <property type="evidence" value="ECO:0007669"/>
    <property type="project" value="UniProtKB-KW"/>
</dbReference>
<keyword evidence="1" id="KW-0479">Metal-binding</keyword>
<evidence type="ECO:0000259" key="8">
    <source>
        <dbReference type="Pfam" id="PF02701"/>
    </source>
</evidence>
<dbReference type="PANTHER" id="PTHR31992">
    <property type="entry name" value="DOF ZINC FINGER PROTEIN DOF1.4-RELATED"/>
    <property type="match status" value="1"/>
</dbReference>
<dbReference type="HOGENOM" id="CLU_1216227_0_0_1"/>
<evidence type="ECO:0000256" key="5">
    <source>
        <dbReference type="ARBA" id="ARBA00023125"/>
    </source>
</evidence>
<evidence type="ECO:0000256" key="7">
    <source>
        <dbReference type="ARBA" id="ARBA00023242"/>
    </source>
</evidence>